<dbReference type="PANTHER" id="PTHR34217">
    <property type="entry name" value="METAL-DEPENDENT CARBOXYPEPTIDASE"/>
    <property type="match status" value="1"/>
</dbReference>
<sequence length="520" mass="58771">MTLASKNSISFTKQTPQLQALLDYLHPIEDLEALSALASWDQQTYMPAEAGVARMHQVTILQSLIHERLTARTLGELLSAAEQSRTEFSDADRALLRQTRRAYDHATKLPQNLVEEMARLRSESVDAWLKARANNDFALFAPYLQRTVTLKREVADRIGYTEFPYDALLDDFEPGLTTRKVEAMFDPVRSVSTTLLQRIQQSGQVIDTASLHGHFPKDRQEALSEQLLRVIGYDFSHGQLASSQHPFTTSFGAPFDVRVTNRYEEEYLPMGIMAGLHEGGHGLYAQGISANLARTSLANGTSLGIHESQSRLWENAIGRSPAFWQANYALLQQAFPDHFKEIEQANFVRALNAVKPSLIRVMADEVTYNLHILIRFELEKGLVNGELAVESLPGLWNAKYQQYLGITPPTETEGVLQDVHWTSQFGYFPTYTLGNLYSAQILHTLQQTFPNFQAQLAGGDTGFILNWLRENIHQYGAIYQPEELIQRVCGEAPNPQYFVDYLTQKFEHIYNLPPTSNTTK</sequence>
<dbReference type="GO" id="GO:0004181">
    <property type="term" value="F:metallocarboxypeptidase activity"/>
    <property type="evidence" value="ECO:0007669"/>
    <property type="project" value="UniProtKB-UniRule"/>
</dbReference>
<comment type="caution">
    <text evidence="4">The sequence shown here is derived from an EMBL/GenBank/DDBJ whole genome shotgun (WGS) entry which is preliminary data.</text>
</comment>
<evidence type="ECO:0000256" key="1">
    <source>
        <dbReference type="PIRNR" id="PIRNR006615"/>
    </source>
</evidence>
<feature type="binding site" evidence="2">
    <location>
        <position position="277"/>
    </location>
    <ligand>
        <name>Zn(2+)</name>
        <dbReference type="ChEBI" id="CHEBI:29105"/>
        <note>catalytic</note>
    </ligand>
</feature>
<protein>
    <recommendedName>
        <fullName evidence="1">Metal-dependent carboxypeptidase</fullName>
        <ecNumber evidence="1">3.4.17.19</ecNumber>
    </recommendedName>
</protein>
<comment type="similarity">
    <text evidence="1">Belongs to the peptidase M32 family.</text>
</comment>
<dbReference type="AlphaFoldDB" id="A0A402BKF7"/>
<feature type="binding site" evidence="2">
    <location>
        <position position="307"/>
    </location>
    <ligand>
        <name>Zn(2+)</name>
        <dbReference type="ChEBI" id="CHEBI:29105"/>
        <note>catalytic</note>
    </ligand>
</feature>
<evidence type="ECO:0000313" key="4">
    <source>
        <dbReference type="EMBL" id="GCE31834.1"/>
    </source>
</evidence>
<accession>A0A402BKF7</accession>
<dbReference type="GO" id="GO:0046872">
    <property type="term" value="F:metal ion binding"/>
    <property type="evidence" value="ECO:0007669"/>
    <property type="project" value="UniProtKB-KW"/>
</dbReference>
<reference evidence="5" key="1">
    <citation type="submission" date="2018-12" db="EMBL/GenBank/DDBJ databases">
        <title>Tengunoibacter tsumagoiensis gen. nov., sp. nov., Dictyobacter kobayashii sp. nov., D. alpinus sp. nov., and D. joshuensis sp. nov. and description of Dictyobacteraceae fam. nov. within the order Ktedonobacterales isolated from Tengu-no-mugimeshi.</title>
        <authorList>
            <person name="Wang C.M."/>
            <person name="Zheng Y."/>
            <person name="Sakai Y."/>
            <person name="Toyoda A."/>
            <person name="Minakuchi Y."/>
            <person name="Abe K."/>
            <person name="Yokota A."/>
            <person name="Yabe S."/>
        </authorList>
    </citation>
    <scope>NUCLEOTIDE SEQUENCE [LARGE SCALE GENOMIC DNA]</scope>
    <source>
        <strain evidence="5">Uno16</strain>
    </source>
</reference>
<feature type="active site" description="Proton donor/acceptor" evidence="3">
    <location>
        <position position="278"/>
    </location>
</feature>
<dbReference type="EMBL" id="BIFT01000002">
    <property type="protein sequence ID" value="GCE31834.1"/>
    <property type="molecule type" value="Genomic_DNA"/>
</dbReference>
<feature type="binding site" evidence="2">
    <location>
        <position position="281"/>
    </location>
    <ligand>
        <name>Zn(2+)</name>
        <dbReference type="ChEBI" id="CHEBI:29105"/>
        <note>catalytic</note>
    </ligand>
</feature>
<dbReference type="PIRSF" id="PIRSF006615">
    <property type="entry name" value="Zn_crbxpep_Taq"/>
    <property type="match status" value="1"/>
</dbReference>
<dbReference type="PRINTS" id="PR00998">
    <property type="entry name" value="CRBOXYPTASET"/>
</dbReference>
<evidence type="ECO:0000256" key="3">
    <source>
        <dbReference type="PIRSR" id="PIRSR006615-2"/>
    </source>
</evidence>
<name>A0A402BKF7_9CHLR</name>
<proteinExistence type="inferred from homology"/>
<dbReference type="Proteomes" id="UP000287171">
    <property type="component" value="Unassembled WGS sequence"/>
</dbReference>
<comment type="function">
    <text evidence="1">Broad specificity carboxypetidase that releases amino acids sequentially from the C-terminus, including neutral, aromatic, polar and basic residues.</text>
</comment>
<comment type="catalytic activity">
    <reaction evidence="1">
        <text>Release of a C-terminal amino acid with broad specificity, except for -Pro.</text>
        <dbReference type="EC" id="3.4.17.19"/>
    </reaction>
</comment>
<dbReference type="PANTHER" id="PTHR34217:SF1">
    <property type="entry name" value="CARBOXYPEPTIDASE 1"/>
    <property type="match status" value="1"/>
</dbReference>
<evidence type="ECO:0000313" key="5">
    <source>
        <dbReference type="Proteomes" id="UP000287171"/>
    </source>
</evidence>
<dbReference type="Gene3D" id="1.10.1370.30">
    <property type="match status" value="1"/>
</dbReference>
<keyword evidence="5" id="KW-1185">Reference proteome</keyword>
<dbReference type="InterPro" id="IPR001333">
    <property type="entry name" value="Peptidase_M32_Taq"/>
</dbReference>
<dbReference type="EC" id="3.4.17.19" evidence="1"/>
<organism evidence="4 5">
    <name type="scientific">Dictyobacter alpinus</name>
    <dbReference type="NCBI Taxonomy" id="2014873"/>
    <lineage>
        <taxon>Bacteria</taxon>
        <taxon>Bacillati</taxon>
        <taxon>Chloroflexota</taxon>
        <taxon>Ktedonobacteria</taxon>
        <taxon>Ktedonobacterales</taxon>
        <taxon>Dictyobacteraceae</taxon>
        <taxon>Dictyobacter</taxon>
    </lineage>
</organism>
<keyword evidence="2" id="KW-0862">Zinc</keyword>
<keyword evidence="1 2" id="KW-0479">Metal-binding</keyword>
<comment type="cofactor">
    <cofactor evidence="2">
        <name>Zn(2+)</name>
        <dbReference type="ChEBI" id="CHEBI:29105"/>
    </cofactor>
    <text evidence="2">Binds 1 zinc ion per subunit.</text>
</comment>
<gene>
    <name evidence="4" type="ORF">KDA_73180</name>
</gene>
<keyword evidence="1" id="KW-0378">Hydrolase</keyword>
<dbReference type="RefSeq" id="WP_126631760.1">
    <property type="nucleotide sequence ID" value="NZ_BIFT01000002.1"/>
</dbReference>
<keyword evidence="1 4" id="KW-0121">Carboxypeptidase</keyword>
<dbReference type="OrthoDB" id="9772308at2"/>
<dbReference type="Pfam" id="PF02074">
    <property type="entry name" value="Peptidase_M32"/>
    <property type="match status" value="1"/>
</dbReference>
<dbReference type="SUPFAM" id="SSF55486">
    <property type="entry name" value="Metalloproteases ('zincins'), catalytic domain"/>
    <property type="match status" value="1"/>
</dbReference>
<dbReference type="CDD" id="cd06460">
    <property type="entry name" value="M32_Taq"/>
    <property type="match status" value="1"/>
</dbReference>
<dbReference type="GO" id="GO:0006508">
    <property type="term" value="P:proteolysis"/>
    <property type="evidence" value="ECO:0007669"/>
    <property type="project" value="UniProtKB-UniRule"/>
</dbReference>
<keyword evidence="1" id="KW-0482">Metalloprotease</keyword>
<evidence type="ECO:0000256" key="2">
    <source>
        <dbReference type="PIRSR" id="PIRSR006615-1"/>
    </source>
</evidence>
<dbReference type="PROSITE" id="PS52034">
    <property type="entry name" value="PEPTIDASE_M32"/>
    <property type="match status" value="1"/>
</dbReference>
<keyword evidence="1" id="KW-0645">Protease</keyword>